<dbReference type="NCBIfam" id="NF006826">
    <property type="entry name" value="PRK09347.1-3"/>
    <property type="match status" value="1"/>
</dbReference>
<organism evidence="8 9">
    <name type="scientific">Candidatus Magnetominusculus xianensis</name>
    <dbReference type="NCBI Taxonomy" id="1748249"/>
    <lineage>
        <taxon>Bacteria</taxon>
        <taxon>Pseudomonadati</taxon>
        <taxon>Nitrospirota</taxon>
        <taxon>Nitrospiria</taxon>
        <taxon>Nitrospirales</taxon>
        <taxon>Nitrospiraceae</taxon>
        <taxon>Candidatus Magnetominusculus</taxon>
    </lineage>
</organism>
<evidence type="ECO:0000256" key="1">
    <source>
        <dbReference type="ARBA" id="ARBA00001052"/>
    </source>
</evidence>
<evidence type="ECO:0000313" key="9">
    <source>
        <dbReference type="Proteomes" id="UP000060487"/>
    </source>
</evidence>
<evidence type="ECO:0000256" key="3">
    <source>
        <dbReference type="ARBA" id="ARBA00008085"/>
    </source>
</evidence>
<gene>
    <name evidence="6 8" type="primary">folE</name>
    <name evidence="8" type="ORF">ASN18_2171</name>
</gene>
<comment type="catalytic activity">
    <reaction evidence="1 6">
        <text>GTP + H2O = 7,8-dihydroneopterin 3'-triphosphate + formate + H(+)</text>
        <dbReference type="Rhea" id="RHEA:17473"/>
        <dbReference type="ChEBI" id="CHEBI:15377"/>
        <dbReference type="ChEBI" id="CHEBI:15378"/>
        <dbReference type="ChEBI" id="CHEBI:15740"/>
        <dbReference type="ChEBI" id="CHEBI:37565"/>
        <dbReference type="ChEBI" id="CHEBI:58462"/>
        <dbReference type="EC" id="3.5.4.16"/>
    </reaction>
</comment>
<dbReference type="NCBIfam" id="TIGR00063">
    <property type="entry name" value="folE"/>
    <property type="match status" value="1"/>
</dbReference>
<evidence type="ECO:0000256" key="5">
    <source>
        <dbReference type="ARBA" id="ARBA00022801"/>
    </source>
</evidence>
<dbReference type="InterPro" id="IPR020602">
    <property type="entry name" value="GTP_CycHdrlase_I_dom"/>
</dbReference>
<keyword evidence="6" id="KW-0342">GTP-binding</keyword>
<dbReference type="InterPro" id="IPR001474">
    <property type="entry name" value="GTP_CycHdrlase_I"/>
</dbReference>
<comment type="similarity">
    <text evidence="3 6">Belongs to the GTP cyclohydrolase I family.</text>
</comment>
<comment type="caution">
    <text evidence="8">The sequence shown here is derived from an EMBL/GenBank/DDBJ whole genome shotgun (WGS) entry which is preliminary data.</text>
</comment>
<comment type="pathway">
    <text evidence="2 6">Cofactor biosynthesis; 7,8-dihydroneopterin triphosphate biosynthesis; 7,8-dihydroneopterin triphosphate from GTP: step 1/1.</text>
</comment>
<protein>
    <recommendedName>
        <fullName evidence="6">GTP cyclohydrolase 1</fullName>
        <ecNumber evidence="6">3.5.4.16</ecNumber>
    </recommendedName>
    <alternativeName>
        <fullName evidence="6">GTP cyclohydrolase I</fullName>
        <shortName evidence="6">GTP-CH-I</shortName>
    </alternativeName>
</protein>
<accession>A0ABR5SDT2</accession>
<keyword evidence="9" id="KW-1185">Reference proteome</keyword>
<keyword evidence="6" id="KW-0479">Metal-binding</keyword>
<dbReference type="Gene3D" id="1.10.286.10">
    <property type="match status" value="1"/>
</dbReference>
<keyword evidence="6" id="KW-0862">Zinc</keyword>
<evidence type="ECO:0000256" key="6">
    <source>
        <dbReference type="HAMAP-Rule" id="MF_00223"/>
    </source>
</evidence>
<proteinExistence type="inferred from homology"/>
<dbReference type="EC" id="3.5.4.16" evidence="6"/>
<comment type="subunit">
    <text evidence="6">Homopolymer.</text>
</comment>
<dbReference type="SUPFAM" id="SSF55620">
    <property type="entry name" value="Tetrahydrobiopterin biosynthesis enzymes-like"/>
    <property type="match status" value="1"/>
</dbReference>
<feature type="binding site" evidence="6">
    <location>
        <position position="147"/>
    </location>
    <ligand>
        <name>Zn(2+)</name>
        <dbReference type="ChEBI" id="CHEBI:29105"/>
    </ligand>
</feature>
<dbReference type="EMBL" id="LNQR01000076">
    <property type="protein sequence ID" value="KWT83483.1"/>
    <property type="molecule type" value="Genomic_DNA"/>
</dbReference>
<keyword evidence="5 6" id="KW-0378">Hydrolase</keyword>
<name>A0ABR5SDT2_9BACT</name>
<sequence>MNKQKIEEGIRLILEGVGEDTSRPGLRNTPGRISEMYEEILSGHETSIEEILRPIEGESHEEMVILKDISFYSMCEHHLLPFFGAVNIAYVPNAGKIVGIGSLARAVDILARRLQVQERLTTELADLIMAKLRPKGAMVIIDAEHLCMSMRGTKKNGARVVTSAVRGIFRNKQSTREEMLALIKK</sequence>
<dbReference type="InterPro" id="IPR043134">
    <property type="entry name" value="GTP-CH-I_N"/>
</dbReference>
<evidence type="ECO:0000259" key="7">
    <source>
        <dbReference type="Pfam" id="PF01227"/>
    </source>
</evidence>
<reference evidence="8 9" key="1">
    <citation type="submission" date="2015-11" db="EMBL/GenBank/DDBJ databases">
        <authorList>
            <person name="Lin W."/>
        </authorList>
    </citation>
    <scope>NUCLEOTIDE SEQUENCE [LARGE SCALE GENOMIC DNA]</scope>
    <source>
        <strain evidence="8 9">HCH-1</strain>
    </source>
</reference>
<feature type="binding site" evidence="6">
    <location>
        <position position="75"/>
    </location>
    <ligand>
        <name>Zn(2+)</name>
        <dbReference type="ChEBI" id="CHEBI:29105"/>
    </ligand>
</feature>
<dbReference type="InterPro" id="IPR018234">
    <property type="entry name" value="GTP_CycHdrlase_I_CS"/>
</dbReference>
<dbReference type="PROSITE" id="PS00859">
    <property type="entry name" value="GTP_CYCLOHYDROL_1_1"/>
    <property type="match status" value="1"/>
</dbReference>
<evidence type="ECO:0000256" key="4">
    <source>
        <dbReference type="ARBA" id="ARBA00022563"/>
    </source>
</evidence>
<dbReference type="InterPro" id="IPR043133">
    <property type="entry name" value="GTP-CH-I_C/QueF"/>
</dbReference>
<evidence type="ECO:0000313" key="8">
    <source>
        <dbReference type="EMBL" id="KWT83483.1"/>
    </source>
</evidence>
<dbReference type="HAMAP" id="MF_00223">
    <property type="entry name" value="FolE"/>
    <property type="match status" value="1"/>
</dbReference>
<dbReference type="Gene3D" id="3.30.1130.10">
    <property type="match status" value="1"/>
</dbReference>
<dbReference type="GO" id="GO:0003934">
    <property type="term" value="F:GTP cyclohydrolase I activity"/>
    <property type="evidence" value="ECO:0007669"/>
    <property type="project" value="UniProtKB-EC"/>
</dbReference>
<dbReference type="Pfam" id="PF01227">
    <property type="entry name" value="GTP_cyclohydroI"/>
    <property type="match status" value="1"/>
</dbReference>
<dbReference type="RefSeq" id="WP_085052773.1">
    <property type="nucleotide sequence ID" value="NZ_LNQR01000076.1"/>
</dbReference>
<feature type="domain" description="GTP cyclohydrolase I" evidence="7">
    <location>
        <begin position="6"/>
        <end position="183"/>
    </location>
</feature>
<feature type="binding site" evidence="6">
    <location>
        <position position="78"/>
    </location>
    <ligand>
        <name>Zn(2+)</name>
        <dbReference type="ChEBI" id="CHEBI:29105"/>
    </ligand>
</feature>
<keyword evidence="6" id="KW-0547">Nucleotide-binding</keyword>
<keyword evidence="4 6" id="KW-0554">One-carbon metabolism</keyword>
<evidence type="ECO:0000256" key="2">
    <source>
        <dbReference type="ARBA" id="ARBA00005080"/>
    </source>
</evidence>
<dbReference type="NCBIfam" id="NF006825">
    <property type="entry name" value="PRK09347.1-2"/>
    <property type="match status" value="1"/>
</dbReference>
<dbReference type="PANTHER" id="PTHR11109">
    <property type="entry name" value="GTP CYCLOHYDROLASE I"/>
    <property type="match status" value="1"/>
</dbReference>
<dbReference type="Proteomes" id="UP000060487">
    <property type="component" value="Unassembled WGS sequence"/>
</dbReference>
<dbReference type="PANTHER" id="PTHR11109:SF7">
    <property type="entry name" value="GTP CYCLOHYDROLASE 1"/>
    <property type="match status" value="1"/>
</dbReference>
<dbReference type="PROSITE" id="PS00860">
    <property type="entry name" value="GTP_CYCLOHYDROL_1_2"/>
    <property type="match status" value="1"/>
</dbReference>